<evidence type="ECO:0000313" key="3">
    <source>
        <dbReference type="EMBL" id="NDY90315.1"/>
    </source>
</evidence>
<dbReference type="PIRSF" id="PIRSF006470">
    <property type="entry name" value="DctB"/>
    <property type="match status" value="1"/>
</dbReference>
<gene>
    <name evidence="3" type="ORF">G3A44_03795</name>
</gene>
<evidence type="ECO:0000256" key="2">
    <source>
        <dbReference type="SAM" id="SignalP"/>
    </source>
</evidence>
<organism evidence="3 4">
    <name type="scientific">Ideonella livida</name>
    <dbReference type="NCBI Taxonomy" id="2707176"/>
    <lineage>
        <taxon>Bacteria</taxon>
        <taxon>Pseudomonadati</taxon>
        <taxon>Pseudomonadota</taxon>
        <taxon>Betaproteobacteria</taxon>
        <taxon>Burkholderiales</taxon>
        <taxon>Sphaerotilaceae</taxon>
        <taxon>Ideonella</taxon>
    </lineage>
</organism>
<proteinExistence type="predicted"/>
<dbReference type="Gene3D" id="3.40.190.170">
    <property type="entry name" value="Bacterial extracellular solute-binding protein, family 7"/>
    <property type="match status" value="1"/>
</dbReference>
<dbReference type="Pfam" id="PF03480">
    <property type="entry name" value="DctP"/>
    <property type="match status" value="1"/>
</dbReference>
<feature type="chain" id="PRO_5028819387" evidence="2">
    <location>
        <begin position="26"/>
        <end position="329"/>
    </location>
</feature>
<dbReference type="PANTHER" id="PTHR33376:SF18">
    <property type="entry name" value="2,3-DIKETO-L-GULONATE-BINDING PERIPLASMIC PROTEIN YIAO"/>
    <property type="match status" value="1"/>
</dbReference>
<accession>A0A7C9PF80</accession>
<dbReference type="InterPro" id="IPR018389">
    <property type="entry name" value="DctP_fam"/>
</dbReference>
<dbReference type="NCBIfam" id="TIGR00787">
    <property type="entry name" value="dctP"/>
    <property type="match status" value="1"/>
</dbReference>
<sequence>MTFTRRHHLQALGLGALALAGTARAQETVRLRLAHAGAETDSQHLAALEFAKRVKARSGGTLEVQVYPNSTLGNDNTVLAATRGGTVDLMLAGNPYFTGLVPKLNALDLPYLFSSAEQAHKVLDGAVGQQLLGELEGFSLKGLAFWEVGFRCLANSRRPVRRAEDIRGLKIRTTPNPAHLKAFQLLGANPQPMPYAEVYPALESGAIDGHENPPIIMAASKMHEVQKHLSLTRHAYTAMPLVMHKARFDKLSATQRQWLVEEAVAGARFQRSYNATHEAEVIAQLRQAGMQVVDQPDNAGIAAIVRDETRRLYVEKNGDAVLKAIEAVR</sequence>
<dbReference type="GO" id="GO:0055085">
    <property type="term" value="P:transmembrane transport"/>
    <property type="evidence" value="ECO:0007669"/>
    <property type="project" value="InterPro"/>
</dbReference>
<feature type="signal peptide" evidence="2">
    <location>
        <begin position="1"/>
        <end position="25"/>
    </location>
</feature>
<dbReference type="InterPro" id="IPR038404">
    <property type="entry name" value="TRAP_DctP_sf"/>
</dbReference>
<comment type="caution">
    <text evidence="3">The sequence shown here is derived from an EMBL/GenBank/DDBJ whole genome shotgun (WGS) entry which is preliminary data.</text>
</comment>
<protein>
    <submittedName>
        <fullName evidence="3">TRAP transporter substrate-binding protein</fullName>
    </submittedName>
</protein>
<dbReference type="EMBL" id="JAAGOH010000003">
    <property type="protein sequence ID" value="NDY90315.1"/>
    <property type="molecule type" value="Genomic_DNA"/>
</dbReference>
<dbReference type="AlphaFoldDB" id="A0A7C9PF80"/>
<reference evidence="3 4" key="1">
    <citation type="submission" date="2020-02" db="EMBL/GenBank/DDBJ databases">
        <title>Ideonella bacterium strain TBM-1.</title>
        <authorList>
            <person name="Chen W.-M."/>
        </authorList>
    </citation>
    <scope>NUCLEOTIDE SEQUENCE [LARGE SCALE GENOMIC DNA]</scope>
    <source>
        <strain evidence="3 4">TBM-1</strain>
    </source>
</reference>
<name>A0A7C9PF80_9BURK</name>
<dbReference type="CDD" id="cd13679">
    <property type="entry name" value="PBP2_TRAP_YiaO_like"/>
    <property type="match status" value="1"/>
</dbReference>
<dbReference type="PROSITE" id="PS51318">
    <property type="entry name" value="TAT"/>
    <property type="match status" value="1"/>
</dbReference>
<keyword evidence="1 2" id="KW-0732">Signal</keyword>
<evidence type="ECO:0000256" key="1">
    <source>
        <dbReference type="ARBA" id="ARBA00022729"/>
    </source>
</evidence>
<dbReference type="PANTHER" id="PTHR33376">
    <property type="match status" value="1"/>
</dbReference>
<dbReference type="InterPro" id="IPR004682">
    <property type="entry name" value="TRAP_DctP"/>
</dbReference>
<dbReference type="GO" id="GO:0030246">
    <property type="term" value="F:carbohydrate binding"/>
    <property type="evidence" value="ECO:0007669"/>
    <property type="project" value="TreeGrafter"/>
</dbReference>
<evidence type="ECO:0000313" key="4">
    <source>
        <dbReference type="Proteomes" id="UP000484255"/>
    </source>
</evidence>
<dbReference type="RefSeq" id="WP_163456172.1">
    <property type="nucleotide sequence ID" value="NZ_JAAGOH010000003.1"/>
</dbReference>
<keyword evidence="4" id="KW-1185">Reference proteome</keyword>
<dbReference type="InterPro" id="IPR006311">
    <property type="entry name" value="TAT_signal"/>
</dbReference>
<dbReference type="Proteomes" id="UP000484255">
    <property type="component" value="Unassembled WGS sequence"/>
</dbReference>
<dbReference type="GO" id="GO:0030288">
    <property type="term" value="C:outer membrane-bounded periplasmic space"/>
    <property type="evidence" value="ECO:0007669"/>
    <property type="project" value="InterPro"/>
</dbReference>
<dbReference type="NCBIfam" id="NF037995">
    <property type="entry name" value="TRAP_S1"/>
    <property type="match status" value="1"/>
</dbReference>